<keyword evidence="3" id="KW-1185">Reference proteome</keyword>
<name>A0A5J5C8K3_9ASTE</name>
<gene>
    <name evidence="2" type="ORF">F0562_001991</name>
</gene>
<reference evidence="2 3" key="1">
    <citation type="submission" date="2019-09" db="EMBL/GenBank/DDBJ databases">
        <title>A chromosome-level genome assembly of the Chinese tupelo Nyssa sinensis.</title>
        <authorList>
            <person name="Yang X."/>
            <person name="Kang M."/>
            <person name="Yang Y."/>
            <person name="Xiong H."/>
            <person name="Wang M."/>
            <person name="Zhang Z."/>
            <person name="Wang Z."/>
            <person name="Wu H."/>
            <person name="Ma T."/>
            <person name="Liu J."/>
            <person name="Xi Z."/>
        </authorList>
    </citation>
    <scope>NUCLEOTIDE SEQUENCE [LARGE SCALE GENOMIC DNA]</scope>
    <source>
        <strain evidence="2">J267</strain>
        <tissue evidence="2">Leaf</tissue>
    </source>
</reference>
<accession>A0A5J5C8K3</accession>
<evidence type="ECO:0000313" key="2">
    <source>
        <dbReference type="EMBL" id="KAA8550307.1"/>
    </source>
</evidence>
<proteinExistence type="predicted"/>
<feature type="compositionally biased region" description="Gly residues" evidence="1">
    <location>
        <begin position="57"/>
        <end position="67"/>
    </location>
</feature>
<organism evidence="2 3">
    <name type="scientific">Nyssa sinensis</name>
    <dbReference type="NCBI Taxonomy" id="561372"/>
    <lineage>
        <taxon>Eukaryota</taxon>
        <taxon>Viridiplantae</taxon>
        <taxon>Streptophyta</taxon>
        <taxon>Embryophyta</taxon>
        <taxon>Tracheophyta</taxon>
        <taxon>Spermatophyta</taxon>
        <taxon>Magnoliopsida</taxon>
        <taxon>eudicotyledons</taxon>
        <taxon>Gunneridae</taxon>
        <taxon>Pentapetalae</taxon>
        <taxon>asterids</taxon>
        <taxon>Cornales</taxon>
        <taxon>Nyssaceae</taxon>
        <taxon>Nyssa</taxon>
    </lineage>
</organism>
<sequence>MGSRADLRVVHQFEHENGFRDSNITKGIKVAKVPEEDAAMAGAPSRRTGVGDETGIVDGGTQTGGSGTSKKRGTEFWFGRVG</sequence>
<dbReference type="EMBL" id="CM018031">
    <property type="protein sequence ID" value="KAA8550307.1"/>
    <property type="molecule type" value="Genomic_DNA"/>
</dbReference>
<protein>
    <submittedName>
        <fullName evidence="2">Uncharacterized protein</fullName>
    </submittedName>
</protein>
<feature type="region of interest" description="Disordered" evidence="1">
    <location>
        <begin position="36"/>
        <end position="82"/>
    </location>
</feature>
<evidence type="ECO:0000256" key="1">
    <source>
        <dbReference type="SAM" id="MobiDB-lite"/>
    </source>
</evidence>
<dbReference type="AlphaFoldDB" id="A0A5J5C8K3"/>
<dbReference type="Proteomes" id="UP000325577">
    <property type="component" value="Linkage Group LG0"/>
</dbReference>
<evidence type="ECO:0000313" key="3">
    <source>
        <dbReference type="Proteomes" id="UP000325577"/>
    </source>
</evidence>